<comment type="caution">
    <text evidence="2">The sequence shown here is derived from an EMBL/GenBank/DDBJ whole genome shotgun (WGS) entry which is preliminary data.</text>
</comment>
<proteinExistence type="predicted"/>
<dbReference type="EMBL" id="VDEP01000103">
    <property type="protein sequence ID" value="KAA1131537.1"/>
    <property type="molecule type" value="Genomic_DNA"/>
</dbReference>
<dbReference type="Proteomes" id="UP000325313">
    <property type="component" value="Unassembled WGS sequence"/>
</dbReference>
<accession>A0A5B0S0Z5</accession>
<feature type="coiled-coil region" evidence="1">
    <location>
        <begin position="8"/>
        <end position="35"/>
    </location>
</feature>
<organism evidence="2 3">
    <name type="scientific">Puccinia graminis f. sp. tritici</name>
    <dbReference type="NCBI Taxonomy" id="56615"/>
    <lineage>
        <taxon>Eukaryota</taxon>
        <taxon>Fungi</taxon>
        <taxon>Dikarya</taxon>
        <taxon>Basidiomycota</taxon>
        <taxon>Pucciniomycotina</taxon>
        <taxon>Pucciniomycetes</taxon>
        <taxon>Pucciniales</taxon>
        <taxon>Pucciniaceae</taxon>
        <taxon>Puccinia</taxon>
    </lineage>
</organism>
<dbReference type="AlphaFoldDB" id="A0A5B0S0Z5"/>
<protein>
    <submittedName>
        <fullName evidence="2">Uncharacterized protein</fullName>
    </submittedName>
</protein>
<evidence type="ECO:0000313" key="3">
    <source>
        <dbReference type="Proteomes" id="UP000325313"/>
    </source>
</evidence>
<gene>
    <name evidence="2" type="ORF">PGTUg99_028813</name>
</gene>
<name>A0A5B0S0Z5_PUCGR</name>
<keyword evidence="1" id="KW-0175">Coiled coil</keyword>
<sequence>MDKLTEVEEYYERQLTEMINELEQLKTTLHQKETVSIRKNYWRIPWLKLMSMSRNFQQKLYDFGNLQKA</sequence>
<evidence type="ECO:0000313" key="2">
    <source>
        <dbReference type="EMBL" id="KAA1131537.1"/>
    </source>
</evidence>
<evidence type="ECO:0000256" key="1">
    <source>
        <dbReference type="SAM" id="Coils"/>
    </source>
</evidence>
<reference evidence="2 3" key="1">
    <citation type="submission" date="2019-05" db="EMBL/GenBank/DDBJ databases">
        <title>Emergence of the Ug99 lineage of the wheat stem rust pathogen through somatic hybridization.</title>
        <authorList>
            <person name="Li F."/>
            <person name="Upadhyaya N.M."/>
            <person name="Sperschneider J."/>
            <person name="Matny O."/>
            <person name="Nguyen-Phuc H."/>
            <person name="Mago R."/>
            <person name="Raley C."/>
            <person name="Miller M.E."/>
            <person name="Silverstein K.A.T."/>
            <person name="Henningsen E."/>
            <person name="Hirsch C.D."/>
            <person name="Visser B."/>
            <person name="Pretorius Z.A."/>
            <person name="Steffenson B.J."/>
            <person name="Schwessinger B."/>
            <person name="Dodds P.N."/>
            <person name="Figueroa M."/>
        </authorList>
    </citation>
    <scope>NUCLEOTIDE SEQUENCE [LARGE SCALE GENOMIC DNA]</scope>
    <source>
        <strain evidence="2 3">Ug99</strain>
    </source>
</reference>